<dbReference type="Proteomes" id="UP000030752">
    <property type="component" value="Unassembled WGS sequence"/>
</dbReference>
<evidence type="ECO:0000256" key="1">
    <source>
        <dbReference type="ARBA" id="ARBA00004141"/>
    </source>
</evidence>
<feature type="transmembrane region" description="Helical" evidence="3">
    <location>
        <begin position="291"/>
        <end position="309"/>
    </location>
</feature>
<feature type="transmembrane region" description="Helical" evidence="3">
    <location>
        <begin position="329"/>
        <end position="351"/>
    </location>
</feature>
<dbReference type="InterPro" id="IPR050327">
    <property type="entry name" value="Proton-linked_MCT"/>
</dbReference>
<reference evidence="5 6" key="1">
    <citation type="submission" date="2013-03" db="EMBL/GenBank/DDBJ databases">
        <title>The Genome Sequence of Phialophora europaea CBS 101466.</title>
        <authorList>
            <consortium name="The Broad Institute Genomics Platform"/>
            <person name="Cuomo C."/>
            <person name="de Hoog S."/>
            <person name="Gorbushina A."/>
            <person name="Walker B."/>
            <person name="Young S.K."/>
            <person name="Zeng Q."/>
            <person name="Gargeya S."/>
            <person name="Fitzgerald M."/>
            <person name="Haas B."/>
            <person name="Abouelleil A."/>
            <person name="Allen A.W."/>
            <person name="Alvarado L."/>
            <person name="Arachchi H.M."/>
            <person name="Berlin A.M."/>
            <person name="Chapman S.B."/>
            <person name="Gainer-Dewar J."/>
            <person name="Goldberg J."/>
            <person name="Griggs A."/>
            <person name="Gujja S."/>
            <person name="Hansen M."/>
            <person name="Howarth C."/>
            <person name="Imamovic A."/>
            <person name="Ireland A."/>
            <person name="Larimer J."/>
            <person name="McCowan C."/>
            <person name="Murphy C."/>
            <person name="Pearson M."/>
            <person name="Poon T.W."/>
            <person name="Priest M."/>
            <person name="Roberts A."/>
            <person name="Saif S."/>
            <person name="Shea T."/>
            <person name="Sisk P."/>
            <person name="Sykes S."/>
            <person name="Wortman J."/>
            <person name="Nusbaum C."/>
            <person name="Birren B."/>
        </authorList>
    </citation>
    <scope>NUCLEOTIDE SEQUENCE [LARGE SCALE GENOMIC DNA]</scope>
    <source>
        <strain evidence="5 6">CBS 101466</strain>
    </source>
</reference>
<dbReference type="PROSITE" id="PS50850">
    <property type="entry name" value="MFS"/>
    <property type="match status" value="1"/>
</dbReference>
<keyword evidence="3" id="KW-0472">Membrane</keyword>
<dbReference type="EMBL" id="KB822711">
    <property type="protein sequence ID" value="ETN46698.1"/>
    <property type="molecule type" value="Genomic_DNA"/>
</dbReference>
<feature type="domain" description="Major facilitator superfamily (MFS) profile" evidence="4">
    <location>
        <begin position="220"/>
        <end position="428"/>
    </location>
</feature>
<dbReference type="Pfam" id="PF07690">
    <property type="entry name" value="MFS_1"/>
    <property type="match status" value="1"/>
</dbReference>
<dbReference type="InParanoid" id="W2SF82"/>
<accession>W2SF82</accession>
<feature type="transmembrane region" description="Helical" evidence="3">
    <location>
        <begin position="363"/>
        <end position="383"/>
    </location>
</feature>
<dbReference type="GO" id="GO:0016020">
    <property type="term" value="C:membrane"/>
    <property type="evidence" value="ECO:0007669"/>
    <property type="project" value="UniProtKB-SubCell"/>
</dbReference>
<dbReference type="GO" id="GO:0022857">
    <property type="term" value="F:transmembrane transporter activity"/>
    <property type="evidence" value="ECO:0007669"/>
    <property type="project" value="InterPro"/>
</dbReference>
<keyword evidence="6" id="KW-1185">Reference proteome</keyword>
<dbReference type="SUPFAM" id="SSF103473">
    <property type="entry name" value="MFS general substrate transporter"/>
    <property type="match status" value="1"/>
</dbReference>
<proteinExistence type="inferred from homology"/>
<dbReference type="VEuPathDB" id="FungiDB:HMPREF1541_00885"/>
<evidence type="ECO:0000313" key="5">
    <source>
        <dbReference type="EMBL" id="ETN46698.1"/>
    </source>
</evidence>
<sequence length="428" mass="45131">MPVTKAHPSLVQNRYVVLGAACMVLFIGIGTVNTFGIFEEHYTNHTLRNEPPERIIVIGSTAASLYMILGVFAGRAADLIGYRPCVFIGSVLMAGANFAASISTTYAQLLASQGVMFGLGLAFAYLPAVSISRALFPGSHGVANGVVVSGGAVGGTALPYVVRTLIASRGLGESFRILGYISVAALAPACLLLRPPTPTVPIWKRQAVNGRRPPIFDLSLFRDARFTSLLTACAVAMFGFLPRYFLLPSSAIARGISPTFTAWLLGLMNGLSIIGRVGVGWYADRYGKVSALNLSFILCGAGHLAFWLPGVMVPHAQGQTTITALFTSFVVYSGIFGSGFIALFPVVVAHLFGAENLASKQGLLNTVVGVGVLAGPSAAYAVVGVGEGRRWELGIVMAGSFMLCGGLLLWVLLSRPLKLAERTRRTSV</sequence>
<feature type="transmembrane region" description="Helical" evidence="3">
    <location>
        <begin position="260"/>
        <end position="279"/>
    </location>
</feature>
<evidence type="ECO:0000256" key="2">
    <source>
        <dbReference type="ARBA" id="ARBA00006727"/>
    </source>
</evidence>
<comment type="subcellular location">
    <subcellularLocation>
        <location evidence="1">Membrane</location>
        <topology evidence="1">Multi-pass membrane protein</topology>
    </subcellularLocation>
</comment>
<dbReference type="OrthoDB" id="6499973at2759"/>
<gene>
    <name evidence="5" type="ORF">HMPREF1541_00885</name>
</gene>
<dbReference type="RefSeq" id="XP_008711410.1">
    <property type="nucleotide sequence ID" value="XM_008713188.1"/>
</dbReference>
<feature type="transmembrane region" description="Helical" evidence="3">
    <location>
        <begin position="395"/>
        <end position="413"/>
    </location>
</feature>
<dbReference type="eggNOG" id="KOG2504">
    <property type="taxonomic scope" value="Eukaryota"/>
</dbReference>
<feature type="transmembrane region" description="Helical" evidence="3">
    <location>
        <begin position="55"/>
        <end position="73"/>
    </location>
</feature>
<evidence type="ECO:0000256" key="3">
    <source>
        <dbReference type="SAM" id="Phobius"/>
    </source>
</evidence>
<name>W2SF82_CYPE1</name>
<organism evidence="5 6">
    <name type="scientific">Cyphellophora europaea (strain CBS 101466)</name>
    <name type="common">Phialophora europaea</name>
    <dbReference type="NCBI Taxonomy" id="1220924"/>
    <lineage>
        <taxon>Eukaryota</taxon>
        <taxon>Fungi</taxon>
        <taxon>Dikarya</taxon>
        <taxon>Ascomycota</taxon>
        <taxon>Pezizomycotina</taxon>
        <taxon>Eurotiomycetes</taxon>
        <taxon>Chaetothyriomycetidae</taxon>
        <taxon>Chaetothyriales</taxon>
        <taxon>Cyphellophoraceae</taxon>
        <taxon>Cyphellophora</taxon>
    </lineage>
</organism>
<dbReference type="PANTHER" id="PTHR11360:SF284">
    <property type="entry name" value="EG:103B4.3 PROTEIN-RELATED"/>
    <property type="match status" value="1"/>
</dbReference>
<feature type="transmembrane region" description="Helical" evidence="3">
    <location>
        <begin position="109"/>
        <end position="129"/>
    </location>
</feature>
<keyword evidence="3" id="KW-0812">Transmembrane</keyword>
<dbReference type="InterPro" id="IPR011701">
    <property type="entry name" value="MFS"/>
</dbReference>
<protein>
    <recommendedName>
        <fullName evidence="4">Major facilitator superfamily (MFS) profile domain-containing protein</fullName>
    </recommendedName>
</protein>
<evidence type="ECO:0000259" key="4">
    <source>
        <dbReference type="PROSITE" id="PS50850"/>
    </source>
</evidence>
<evidence type="ECO:0000313" key="6">
    <source>
        <dbReference type="Proteomes" id="UP000030752"/>
    </source>
</evidence>
<comment type="similarity">
    <text evidence="2">Belongs to the major facilitator superfamily. Monocarboxylate porter (TC 2.A.1.13) family.</text>
</comment>
<feature type="transmembrane region" description="Helical" evidence="3">
    <location>
        <begin position="85"/>
        <end position="103"/>
    </location>
</feature>
<dbReference type="InterPro" id="IPR036259">
    <property type="entry name" value="MFS_trans_sf"/>
</dbReference>
<dbReference type="GeneID" id="19968224"/>
<feature type="transmembrane region" description="Helical" evidence="3">
    <location>
        <begin position="15"/>
        <end position="35"/>
    </location>
</feature>
<dbReference type="InterPro" id="IPR020846">
    <property type="entry name" value="MFS_dom"/>
</dbReference>
<dbReference type="Gene3D" id="1.20.1250.20">
    <property type="entry name" value="MFS general substrate transporter like domains"/>
    <property type="match status" value="2"/>
</dbReference>
<dbReference type="PANTHER" id="PTHR11360">
    <property type="entry name" value="MONOCARBOXYLATE TRANSPORTER"/>
    <property type="match status" value="1"/>
</dbReference>
<keyword evidence="3" id="KW-1133">Transmembrane helix</keyword>
<feature type="transmembrane region" description="Helical" evidence="3">
    <location>
        <begin position="226"/>
        <end position="245"/>
    </location>
</feature>
<feature type="transmembrane region" description="Helical" evidence="3">
    <location>
        <begin position="141"/>
        <end position="162"/>
    </location>
</feature>
<dbReference type="HOGENOM" id="CLU_001265_1_2_1"/>
<dbReference type="AlphaFoldDB" id="W2SF82"/>